<organism evidence="1 2">
    <name type="scientific">Pontixanthobacter aquaemixtae</name>
    <dbReference type="NCBI Taxonomy" id="1958940"/>
    <lineage>
        <taxon>Bacteria</taxon>
        <taxon>Pseudomonadati</taxon>
        <taxon>Pseudomonadota</taxon>
        <taxon>Alphaproteobacteria</taxon>
        <taxon>Sphingomonadales</taxon>
        <taxon>Erythrobacteraceae</taxon>
        <taxon>Pontixanthobacter</taxon>
    </lineage>
</organism>
<dbReference type="AlphaFoldDB" id="A0A844ZVA5"/>
<dbReference type="Proteomes" id="UP000442714">
    <property type="component" value="Unassembled WGS sequence"/>
</dbReference>
<dbReference type="RefSeq" id="WP_160602864.1">
    <property type="nucleotide sequence ID" value="NZ_WTYX01000001.1"/>
</dbReference>
<comment type="caution">
    <text evidence="1">The sequence shown here is derived from an EMBL/GenBank/DDBJ whole genome shotgun (WGS) entry which is preliminary data.</text>
</comment>
<reference evidence="1 2" key="1">
    <citation type="submission" date="2019-12" db="EMBL/GenBank/DDBJ databases">
        <title>Genomic-based taxomic classification of the family Erythrobacteraceae.</title>
        <authorList>
            <person name="Xu L."/>
        </authorList>
    </citation>
    <scope>NUCLEOTIDE SEQUENCE [LARGE SCALE GENOMIC DNA]</scope>
    <source>
        <strain evidence="1 2">KCTC 52763</strain>
    </source>
</reference>
<evidence type="ECO:0000313" key="2">
    <source>
        <dbReference type="Proteomes" id="UP000442714"/>
    </source>
</evidence>
<accession>A0A844ZVA5</accession>
<evidence type="ECO:0000313" key="1">
    <source>
        <dbReference type="EMBL" id="MXO89469.1"/>
    </source>
</evidence>
<sequence length="98" mass="11078">MVRITPIDGWGYSETIDGRLARPFEAEILEEGVEFAADVIGWEARAVSGKYAGRLLKMTPRHVEWRQVIVLEVFASDDRSKMIFSGMANTTGLECNWK</sequence>
<proteinExistence type="predicted"/>
<dbReference type="EMBL" id="WTYX01000001">
    <property type="protein sequence ID" value="MXO89469.1"/>
    <property type="molecule type" value="Genomic_DNA"/>
</dbReference>
<gene>
    <name evidence="1" type="ORF">GRI41_01410</name>
</gene>
<protein>
    <submittedName>
        <fullName evidence="1">Uncharacterized protein</fullName>
    </submittedName>
</protein>
<name>A0A844ZVA5_9SPHN</name>
<keyword evidence="2" id="KW-1185">Reference proteome</keyword>